<evidence type="ECO:0000256" key="1">
    <source>
        <dbReference type="ARBA" id="ARBA00010057"/>
    </source>
</evidence>
<evidence type="ECO:0000259" key="2">
    <source>
        <dbReference type="Pfam" id="PF01847"/>
    </source>
</evidence>
<evidence type="ECO:0000313" key="3">
    <source>
        <dbReference type="Ensembl" id="ENSAPLP00020023281.1"/>
    </source>
</evidence>
<name>A0A8B9TLI0_ANAPL</name>
<dbReference type="Pfam" id="PF01847">
    <property type="entry name" value="VHL"/>
    <property type="match status" value="1"/>
</dbReference>
<reference evidence="3" key="1">
    <citation type="submission" date="2019-08" db="EMBL/GenBank/DDBJ databases">
        <title>Three high-quality genomes provides insights into domestication of ducks.</title>
        <authorList>
            <person name="Hou Z.C."/>
            <person name="Zhu F."/>
            <person name="Yin Z.T."/>
            <person name="Zhang F."/>
        </authorList>
    </citation>
    <scope>NUCLEOTIDE SEQUENCE [LARGE SCALE GENOMIC DNA]</scope>
</reference>
<sequence length="167" mass="17682">MALRAAPPGLCLLFLPGRAPPAPGPAAAPRLRLPPAAGAAHARGGAGRCRARWRCRGRGRGRAGAGGVPGGVPGGLRSANTRELSEVVFNNRSPRCVLPVWVDFEGRPRSYPVLRPRTGRVMHSYRGHLWLFRDAGTNDGLLVNQQELFVAAPDVSKADITLPGCSP</sequence>
<dbReference type="InterPro" id="IPR037140">
    <property type="entry name" value="VHL_beta_dom_sf"/>
</dbReference>
<dbReference type="InterPro" id="IPR024053">
    <property type="entry name" value="VHL_beta_dom"/>
</dbReference>
<proteinExistence type="inferred from homology"/>
<dbReference type="FunFam" id="2.60.40.780:FF:000001">
    <property type="entry name" value="von Hippel-Lindau disease tumor suppressor"/>
    <property type="match status" value="1"/>
</dbReference>
<dbReference type="Proteomes" id="UP000694400">
    <property type="component" value="Chromosome 10"/>
</dbReference>
<feature type="domain" description="von Hippel-Lindau disease tumour suppressor beta" evidence="2">
    <location>
        <begin position="76"/>
        <end position="153"/>
    </location>
</feature>
<reference evidence="3" key="3">
    <citation type="submission" date="2025-09" db="UniProtKB">
        <authorList>
            <consortium name="Ensembl"/>
        </authorList>
    </citation>
    <scope>IDENTIFICATION</scope>
</reference>
<evidence type="ECO:0000313" key="4">
    <source>
        <dbReference type="Proteomes" id="UP000694400"/>
    </source>
</evidence>
<accession>A0A8B9TLI0</accession>
<dbReference type="InterPro" id="IPR022772">
    <property type="entry name" value="VHL_tumour_suppress_b/a_dom"/>
</dbReference>
<dbReference type="AlphaFoldDB" id="A0A8B9TLI0"/>
<dbReference type="InterPro" id="IPR036208">
    <property type="entry name" value="VHL_sf"/>
</dbReference>
<protein>
    <recommendedName>
        <fullName evidence="2">von Hippel-Lindau disease tumour suppressor beta domain-containing protein</fullName>
    </recommendedName>
</protein>
<comment type="similarity">
    <text evidence="1">Belongs to the VHL family.</text>
</comment>
<dbReference type="SUPFAM" id="SSF49468">
    <property type="entry name" value="VHL"/>
    <property type="match status" value="1"/>
</dbReference>
<dbReference type="Ensembl" id="ENSAPLT00020025132.1">
    <property type="protein sequence ID" value="ENSAPLP00020023281.1"/>
    <property type="gene ID" value="ENSAPLG00020016185.1"/>
</dbReference>
<organism evidence="3 4">
    <name type="scientific">Anas platyrhynchos</name>
    <name type="common">Mallard</name>
    <name type="synonym">Anas boschas</name>
    <dbReference type="NCBI Taxonomy" id="8839"/>
    <lineage>
        <taxon>Eukaryota</taxon>
        <taxon>Metazoa</taxon>
        <taxon>Chordata</taxon>
        <taxon>Craniata</taxon>
        <taxon>Vertebrata</taxon>
        <taxon>Euteleostomi</taxon>
        <taxon>Archelosauria</taxon>
        <taxon>Archosauria</taxon>
        <taxon>Dinosauria</taxon>
        <taxon>Saurischia</taxon>
        <taxon>Theropoda</taxon>
        <taxon>Coelurosauria</taxon>
        <taxon>Aves</taxon>
        <taxon>Neognathae</taxon>
        <taxon>Galloanserae</taxon>
        <taxon>Anseriformes</taxon>
        <taxon>Anatidae</taxon>
        <taxon>Anatinae</taxon>
        <taxon>Anas</taxon>
    </lineage>
</organism>
<dbReference type="CDD" id="cd05468">
    <property type="entry name" value="pVHL"/>
    <property type="match status" value="1"/>
</dbReference>
<dbReference type="Gene3D" id="2.60.40.780">
    <property type="entry name" value="von Hippel-Lindau disease tumour suppressor, beta domain"/>
    <property type="match status" value="1"/>
</dbReference>
<reference evidence="3" key="2">
    <citation type="submission" date="2025-08" db="UniProtKB">
        <authorList>
            <consortium name="Ensembl"/>
        </authorList>
    </citation>
    <scope>IDENTIFICATION</scope>
</reference>